<sequence>MLLPHRHRLFNSDSIQTQFRLNSDSVQIQFRFSSDSIYFRSLYACKVRVDLNYCWQYEAMRCRWHT</sequence>
<organism evidence="1 2">
    <name type="scientific">Penicillium thymicola</name>
    <dbReference type="NCBI Taxonomy" id="293382"/>
    <lineage>
        <taxon>Eukaryota</taxon>
        <taxon>Fungi</taxon>
        <taxon>Dikarya</taxon>
        <taxon>Ascomycota</taxon>
        <taxon>Pezizomycotina</taxon>
        <taxon>Eurotiomycetes</taxon>
        <taxon>Eurotiomycetidae</taxon>
        <taxon>Eurotiales</taxon>
        <taxon>Aspergillaceae</taxon>
        <taxon>Penicillium</taxon>
    </lineage>
</organism>
<dbReference type="EMBL" id="LACB01000035">
    <property type="protein sequence ID" value="KAJ9491295.1"/>
    <property type="molecule type" value="Genomic_DNA"/>
</dbReference>
<dbReference type="AlphaFoldDB" id="A0AAI9XBS6"/>
<evidence type="ECO:0000313" key="1">
    <source>
        <dbReference type="EMBL" id="KAJ9491295.1"/>
    </source>
</evidence>
<gene>
    <name evidence="1" type="ORF">VN97_g1926</name>
</gene>
<keyword evidence="2" id="KW-1185">Reference proteome</keyword>
<comment type="caution">
    <text evidence="1">The sequence shown here is derived from an EMBL/GenBank/DDBJ whole genome shotgun (WGS) entry which is preliminary data.</text>
</comment>
<reference evidence="1" key="2">
    <citation type="journal article" date="2016" name="Fungal Biol.">
        <title>Ochratoxin A production by Penicillium thymicola.</title>
        <authorList>
            <person name="Nguyen H.D.T."/>
            <person name="McMullin D.R."/>
            <person name="Ponomareva E."/>
            <person name="Riley R."/>
            <person name="Pomraning K.R."/>
            <person name="Baker S.E."/>
            <person name="Seifert K.A."/>
        </authorList>
    </citation>
    <scope>NUCLEOTIDE SEQUENCE</scope>
    <source>
        <strain evidence="1">DAOM 180753</strain>
    </source>
</reference>
<evidence type="ECO:0000313" key="2">
    <source>
        <dbReference type="Proteomes" id="UP001227192"/>
    </source>
</evidence>
<protein>
    <submittedName>
        <fullName evidence="1">Uncharacterized protein</fullName>
    </submittedName>
</protein>
<proteinExistence type="predicted"/>
<name>A0AAI9XBS6_PENTH</name>
<dbReference type="Proteomes" id="UP001227192">
    <property type="component" value="Unassembled WGS sequence"/>
</dbReference>
<accession>A0AAI9XBS6</accession>
<reference evidence="1" key="1">
    <citation type="submission" date="2015-06" db="EMBL/GenBank/DDBJ databases">
        <authorList>
            <person name="Nguyen H."/>
        </authorList>
    </citation>
    <scope>NUCLEOTIDE SEQUENCE</scope>
    <source>
        <strain evidence="1">DAOM 180753</strain>
    </source>
</reference>